<keyword evidence="1" id="KW-0812">Transmembrane</keyword>
<dbReference type="EMBL" id="JAJJMB010016409">
    <property type="protein sequence ID" value="KAI3847432.1"/>
    <property type="molecule type" value="Genomic_DNA"/>
</dbReference>
<gene>
    <name evidence="2" type="ORF">MKW98_032758</name>
</gene>
<evidence type="ECO:0000313" key="2">
    <source>
        <dbReference type="EMBL" id="KAI3847432.1"/>
    </source>
</evidence>
<protein>
    <submittedName>
        <fullName evidence="2">Uncharacterized protein</fullName>
    </submittedName>
</protein>
<keyword evidence="1" id="KW-0472">Membrane</keyword>
<feature type="transmembrane region" description="Helical" evidence="1">
    <location>
        <begin position="46"/>
        <end position="67"/>
    </location>
</feature>
<keyword evidence="3" id="KW-1185">Reference proteome</keyword>
<dbReference type="AlphaFoldDB" id="A0AAD4RZ84"/>
<sequence>MPCFHKSGNGWPPAYLPSFFHKGPYWFRSKEKWFPIEIENQQTNQVFLIIYVSIPILYVYGSAYMLGRCLTAVLRGL</sequence>
<name>A0AAD4RZ84_9MAGN</name>
<evidence type="ECO:0000256" key="1">
    <source>
        <dbReference type="SAM" id="Phobius"/>
    </source>
</evidence>
<evidence type="ECO:0000313" key="3">
    <source>
        <dbReference type="Proteomes" id="UP001202328"/>
    </source>
</evidence>
<keyword evidence="1" id="KW-1133">Transmembrane helix</keyword>
<dbReference type="Proteomes" id="UP001202328">
    <property type="component" value="Unassembled WGS sequence"/>
</dbReference>
<accession>A0AAD4RZ84</accession>
<organism evidence="2 3">
    <name type="scientific">Papaver atlanticum</name>
    <dbReference type="NCBI Taxonomy" id="357466"/>
    <lineage>
        <taxon>Eukaryota</taxon>
        <taxon>Viridiplantae</taxon>
        <taxon>Streptophyta</taxon>
        <taxon>Embryophyta</taxon>
        <taxon>Tracheophyta</taxon>
        <taxon>Spermatophyta</taxon>
        <taxon>Magnoliopsida</taxon>
        <taxon>Ranunculales</taxon>
        <taxon>Papaveraceae</taxon>
        <taxon>Papaveroideae</taxon>
        <taxon>Papaver</taxon>
    </lineage>
</organism>
<proteinExistence type="predicted"/>
<comment type="caution">
    <text evidence="2">The sequence shown here is derived from an EMBL/GenBank/DDBJ whole genome shotgun (WGS) entry which is preliminary data.</text>
</comment>
<reference evidence="2" key="1">
    <citation type="submission" date="2022-04" db="EMBL/GenBank/DDBJ databases">
        <title>A functionally conserved STORR gene fusion in Papaver species that diverged 16.8 million years ago.</title>
        <authorList>
            <person name="Catania T."/>
        </authorList>
    </citation>
    <scope>NUCLEOTIDE SEQUENCE</scope>
    <source>
        <strain evidence="2">S-188037</strain>
    </source>
</reference>